<gene>
    <name evidence="1" type="ORF">CBF30_04305</name>
</gene>
<dbReference type="RefSeq" id="WP_126823091.1">
    <property type="nucleotide sequence ID" value="NZ_JBHLWU010000001.1"/>
</dbReference>
<dbReference type="AlphaFoldDB" id="A0A430AK70"/>
<organism evidence="1 2">
    <name type="scientific">Vagococcus entomophilus</name>
    <dbReference type="NCBI Taxonomy" id="1160095"/>
    <lineage>
        <taxon>Bacteria</taxon>
        <taxon>Bacillati</taxon>
        <taxon>Bacillota</taxon>
        <taxon>Bacilli</taxon>
        <taxon>Lactobacillales</taxon>
        <taxon>Enterococcaceae</taxon>
        <taxon>Vagococcus</taxon>
    </lineage>
</organism>
<evidence type="ECO:0000313" key="1">
    <source>
        <dbReference type="EMBL" id="RSU08468.1"/>
    </source>
</evidence>
<sequence>MSYTLTTDELGRSIFEDSQGMRLLIDRYKKNNEEYIWIGIDISKEENDRNFLHVLNESTDKTETWDFRKIQEELDAAFTVKAKDLPSLLKKIARIAGVEHESA</sequence>
<reference evidence="1 2" key="1">
    <citation type="submission" date="2017-05" db="EMBL/GenBank/DDBJ databases">
        <title>Vagococcus spp. assemblies.</title>
        <authorList>
            <person name="Gulvik C.A."/>
        </authorList>
    </citation>
    <scope>NUCLEOTIDE SEQUENCE [LARGE SCALE GENOMIC DNA]</scope>
    <source>
        <strain evidence="1 2">DSM 24756</strain>
    </source>
</reference>
<dbReference type="Proteomes" id="UP000288669">
    <property type="component" value="Unassembled WGS sequence"/>
</dbReference>
<protein>
    <submittedName>
        <fullName evidence="1">Uncharacterized protein</fullName>
    </submittedName>
</protein>
<dbReference type="EMBL" id="NGJZ01000001">
    <property type="protein sequence ID" value="RSU08468.1"/>
    <property type="molecule type" value="Genomic_DNA"/>
</dbReference>
<name>A0A430AK70_9ENTE</name>
<comment type="caution">
    <text evidence="1">The sequence shown here is derived from an EMBL/GenBank/DDBJ whole genome shotgun (WGS) entry which is preliminary data.</text>
</comment>
<evidence type="ECO:0000313" key="2">
    <source>
        <dbReference type="Proteomes" id="UP000288669"/>
    </source>
</evidence>
<proteinExistence type="predicted"/>
<keyword evidence="2" id="KW-1185">Reference proteome</keyword>
<accession>A0A430AK70</accession>